<name>W6MDP0_9GAMM</name>
<evidence type="ECO:0000259" key="3">
    <source>
        <dbReference type="PROSITE" id="PS51087"/>
    </source>
</evidence>
<dbReference type="PANTHER" id="PTHR14289:SF16">
    <property type="entry name" value="POLYMERASE DELTA-INTERACTING PROTEIN 2"/>
    <property type="match status" value="1"/>
</dbReference>
<dbReference type="InterPro" id="IPR036767">
    <property type="entry name" value="ApaG_sf"/>
</dbReference>
<dbReference type="STRING" id="1400863.BN873_460002"/>
<evidence type="ECO:0000313" key="4">
    <source>
        <dbReference type="EMBL" id="CDI03198.1"/>
    </source>
</evidence>
<dbReference type="SUPFAM" id="SSF110069">
    <property type="entry name" value="ApaG-like"/>
    <property type="match status" value="1"/>
</dbReference>
<dbReference type="Proteomes" id="UP000035760">
    <property type="component" value="Unassembled WGS sequence"/>
</dbReference>
<dbReference type="AlphaFoldDB" id="W6MDP0"/>
<evidence type="ECO:0000256" key="1">
    <source>
        <dbReference type="ARBA" id="ARBA00017693"/>
    </source>
</evidence>
<protein>
    <recommendedName>
        <fullName evidence="1 2">Protein ApaG</fullName>
    </recommendedName>
</protein>
<dbReference type="PANTHER" id="PTHR14289">
    <property type="entry name" value="F-BOX ONLY PROTEIN 3"/>
    <property type="match status" value="1"/>
</dbReference>
<reference evidence="4" key="2">
    <citation type="submission" date="2014-03" db="EMBL/GenBank/DDBJ databases">
        <title>Candidatus Competibacter-lineage genomes retrieved from metagenomes reveal functional metabolic diversity.</title>
        <authorList>
            <person name="McIlroy S.J."/>
            <person name="Albertsen M."/>
            <person name="Andresen E.K."/>
            <person name="Saunders A.M."/>
            <person name="Kristiansen R."/>
            <person name="Stokholm-Bjerregaard M."/>
            <person name="Nielsen K.L."/>
            <person name="Nielsen P.H."/>
        </authorList>
    </citation>
    <scope>NUCLEOTIDE SEQUENCE</scope>
    <source>
        <strain evidence="4">Run_A_D11</strain>
    </source>
</reference>
<dbReference type="HAMAP" id="MF_00791">
    <property type="entry name" value="ApaG"/>
    <property type="match status" value="1"/>
</dbReference>
<feature type="domain" description="ApaG" evidence="3">
    <location>
        <begin position="27"/>
        <end position="151"/>
    </location>
</feature>
<sequence>MIGVAERDTDHRKPTATFWSRPLMAKHKTDYRITVAAQAFYLEDQSDPAHDRYVFAYTVAIQNQGNIPAKLLSRHWIITDSNGKTEEVRGEGVVGEQPYLRPSEGFQYTSGAILETSVGSMQGSYQMLADDGVLFDAEIPAFVLSIPRTLH</sequence>
<reference evidence="4" key="1">
    <citation type="submission" date="2013-07" db="EMBL/GenBank/DDBJ databases">
        <authorList>
            <person name="McIlroy S."/>
        </authorList>
    </citation>
    <scope>NUCLEOTIDE SEQUENCE [LARGE SCALE GENOMIC DNA]</scope>
    <source>
        <strain evidence="4">Run_A_D11</strain>
    </source>
</reference>
<evidence type="ECO:0000256" key="2">
    <source>
        <dbReference type="HAMAP-Rule" id="MF_00791"/>
    </source>
</evidence>
<accession>W6MDP0</accession>
<dbReference type="Pfam" id="PF04379">
    <property type="entry name" value="DUF525"/>
    <property type="match status" value="1"/>
</dbReference>
<keyword evidence="5" id="KW-1185">Reference proteome</keyword>
<gene>
    <name evidence="2 4" type="primary">apaG</name>
    <name evidence="4" type="ORF">BN873_460002</name>
</gene>
<dbReference type="NCBIfam" id="NF003967">
    <property type="entry name" value="PRK05461.1"/>
    <property type="match status" value="1"/>
</dbReference>
<proteinExistence type="inferred from homology"/>
<dbReference type="InterPro" id="IPR023065">
    <property type="entry name" value="Uncharacterised_ApaG"/>
</dbReference>
<dbReference type="GO" id="GO:0070987">
    <property type="term" value="P:error-free translesion synthesis"/>
    <property type="evidence" value="ECO:0007669"/>
    <property type="project" value="TreeGrafter"/>
</dbReference>
<dbReference type="PROSITE" id="PS51087">
    <property type="entry name" value="APAG"/>
    <property type="match status" value="1"/>
</dbReference>
<organism evidence="4 5">
    <name type="scientific">Candidatus Competibacter denitrificans Run_A_D11</name>
    <dbReference type="NCBI Taxonomy" id="1400863"/>
    <lineage>
        <taxon>Bacteria</taxon>
        <taxon>Pseudomonadati</taxon>
        <taxon>Pseudomonadota</taxon>
        <taxon>Gammaproteobacteria</taxon>
        <taxon>Candidatus Competibacteraceae</taxon>
        <taxon>Candidatus Competibacter</taxon>
    </lineage>
</organism>
<comment type="caution">
    <text evidence="4">The sequence shown here is derived from an EMBL/GenBank/DDBJ whole genome shotgun (WGS) entry which is preliminary data.</text>
</comment>
<evidence type="ECO:0000313" key="5">
    <source>
        <dbReference type="Proteomes" id="UP000035760"/>
    </source>
</evidence>
<dbReference type="InterPro" id="IPR007474">
    <property type="entry name" value="ApaG_domain"/>
</dbReference>
<dbReference type="EMBL" id="CBTJ020000054">
    <property type="protein sequence ID" value="CDI03198.1"/>
    <property type="molecule type" value="Genomic_DNA"/>
</dbReference>
<dbReference type="Gene3D" id="2.60.40.1470">
    <property type="entry name" value="ApaG domain"/>
    <property type="match status" value="1"/>
</dbReference>